<keyword evidence="1" id="KW-0812">Transmembrane</keyword>
<evidence type="ECO:0000313" key="2">
    <source>
        <dbReference type="EMBL" id="AEC01575.1"/>
    </source>
</evidence>
<feature type="transmembrane region" description="Helical" evidence="1">
    <location>
        <begin position="160"/>
        <end position="179"/>
    </location>
</feature>
<feature type="transmembrane region" description="Helical" evidence="1">
    <location>
        <begin position="260"/>
        <end position="285"/>
    </location>
</feature>
<feature type="transmembrane region" description="Helical" evidence="1">
    <location>
        <begin position="125"/>
        <end position="148"/>
    </location>
</feature>
<protein>
    <submittedName>
        <fullName evidence="2">Heptaprenyl diphosphate synthase component I</fullName>
    </submittedName>
</protein>
<organism evidence="2 3">
    <name type="scientific">Parasphaerochaeta coccoides (strain ATCC BAA-1237 / DSM 17374 / SPN1)</name>
    <name type="common">Sphaerochaeta coccoides</name>
    <dbReference type="NCBI Taxonomy" id="760011"/>
    <lineage>
        <taxon>Bacteria</taxon>
        <taxon>Pseudomonadati</taxon>
        <taxon>Spirochaetota</taxon>
        <taxon>Spirochaetia</taxon>
        <taxon>Spirochaetales</taxon>
        <taxon>Sphaerochaetaceae</taxon>
        <taxon>Parasphaerochaeta</taxon>
    </lineage>
</organism>
<dbReference type="KEGG" id="scc:Spico_0345"/>
<feature type="transmembrane region" description="Helical" evidence="1">
    <location>
        <begin position="213"/>
        <end position="229"/>
    </location>
</feature>
<proteinExistence type="predicted"/>
<accession>F4GHN7</accession>
<dbReference type="HOGENOM" id="CLU_044846_0_0_12"/>
<dbReference type="InterPro" id="IPR010898">
    <property type="entry name" value="Hpre_diP_synth_I"/>
</dbReference>
<dbReference type="EMBL" id="CP002659">
    <property type="protein sequence ID" value="AEC01575.1"/>
    <property type="molecule type" value="Genomic_DNA"/>
</dbReference>
<evidence type="ECO:0000313" key="3">
    <source>
        <dbReference type="Proteomes" id="UP000007939"/>
    </source>
</evidence>
<sequence>MTSLPSTPMNHDDSSGQDTAKNRLELTAFLAAISLFCSSLELLIPKPLPFFRLGLANLPLLIGLPLLGWKDYLWLMLLKTLGQGLVNGTLFSFQIALSAASTLASGPLMRLLWMIRGQKKPWISPIGISICGAISSNIAQLAVAQMLFFGPSIWLVAPPLFALGLATSLLVGLAASAFMRSSIWYARVHSEGLLPSRYSRELSTDRKWKPNRSIIPVIMGLAMLPPLFLQQNAGVQTLSMAACLLLALSSGRKFRPMPPLLLVFSMLFLSLLQPSGEILFHWGIIQITRDALIQGWSKAMLLVSLIYVSLYMTSGRPSLPGTAGKLISTQLSYFGQLSGGWTSRGKDSSKTNSSHRKKTYMSLLKTIDTILCEASWESEESPAAASGITAHAGKTSGFPIAAVLTILVLYTLPVIFRGI</sequence>
<name>F4GHN7_PARC1</name>
<keyword evidence="1" id="KW-0472">Membrane</keyword>
<dbReference type="Pfam" id="PF07456">
    <property type="entry name" value="Hpre_diP_synt_I"/>
    <property type="match status" value="1"/>
</dbReference>
<dbReference type="RefSeq" id="WP_013738971.1">
    <property type="nucleotide sequence ID" value="NC_015436.1"/>
</dbReference>
<feature type="transmembrane region" description="Helical" evidence="1">
    <location>
        <begin position="89"/>
        <end position="113"/>
    </location>
</feature>
<dbReference type="Gene3D" id="1.10.1760.20">
    <property type="match status" value="1"/>
</dbReference>
<reference evidence="3" key="1">
    <citation type="submission" date="2011-04" db="EMBL/GenBank/DDBJ databases">
        <title>The complete genome of Spirochaeta coccoides DSM 17374.</title>
        <authorList>
            <person name="Lucas S."/>
            <person name="Copeland A."/>
            <person name="Lapidus A."/>
            <person name="Bruce D."/>
            <person name="Goodwin L."/>
            <person name="Pitluck S."/>
            <person name="Peters L."/>
            <person name="Kyrpides N."/>
            <person name="Mavromatis K."/>
            <person name="Pagani I."/>
            <person name="Ivanova N."/>
            <person name="Ovchinnikova G."/>
            <person name="Lu M."/>
            <person name="Detter J.C."/>
            <person name="Tapia R."/>
            <person name="Han C."/>
            <person name="Land M."/>
            <person name="Hauser L."/>
            <person name="Markowitz V."/>
            <person name="Cheng J.-F."/>
            <person name="Hugenholtz P."/>
            <person name="Woyke T."/>
            <person name="Wu D."/>
            <person name="Spring S."/>
            <person name="Schroeder M."/>
            <person name="Brambilla E."/>
            <person name="Klenk H.-P."/>
            <person name="Eisen J.A."/>
        </authorList>
    </citation>
    <scope>NUCLEOTIDE SEQUENCE [LARGE SCALE GENOMIC DNA]</scope>
    <source>
        <strain evidence="3">ATCC BAA-1237 / DSM 17374 / SPN1</strain>
    </source>
</reference>
<gene>
    <name evidence="2" type="ordered locus">Spico_0345</name>
</gene>
<evidence type="ECO:0000256" key="1">
    <source>
        <dbReference type="SAM" id="Phobius"/>
    </source>
</evidence>
<feature type="transmembrane region" description="Helical" evidence="1">
    <location>
        <begin position="26"/>
        <end position="43"/>
    </location>
</feature>
<feature type="transmembrane region" description="Helical" evidence="1">
    <location>
        <begin position="50"/>
        <end position="69"/>
    </location>
</feature>
<dbReference type="AlphaFoldDB" id="F4GHN7"/>
<dbReference type="OrthoDB" id="307757at2"/>
<dbReference type="Proteomes" id="UP000007939">
    <property type="component" value="Chromosome"/>
</dbReference>
<keyword evidence="3" id="KW-1185">Reference proteome</keyword>
<feature type="transmembrane region" description="Helical" evidence="1">
    <location>
        <begin position="398"/>
        <end position="416"/>
    </location>
</feature>
<reference evidence="2 3" key="2">
    <citation type="journal article" date="2012" name="Stand. Genomic Sci.">
        <title>Complete genome sequence of the termite hindgut bacterium Spirochaeta coccoides type strain (SPN1(T)), reclassification in the genus Sphaerochaeta as Sphaerochaeta coccoides comb. nov. and emendations of the family Spirochaetaceae and the genus Sphaerochaeta.</title>
        <authorList>
            <person name="Abt B."/>
            <person name="Han C."/>
            <person name="Scheuner C."/>
            <person name="Lu M."/>
            <person name="Lapidus A."/>
            <person name="Nolan M."/>
            <person name="Lucas S."/>
            <person name="Hammon N."/>
            <person name="Deshpande S."/>
            <person name="Cheng J.F."/>
            <person name="Tapia R."/>
            <person name="Goodwin L.A."/>
            <person name="Pitluck S."/>
            <person name="Liolios K."/>
            <person name="Pagani I."/>
            <person name="Ivanova N."/>
            <person name="Mavromatis K."/>
            <person name="Mikhailova N."/>
            <person name="Huntemann M."/>
            <person name="Pati A."/>
            <person name="Chen A."/>
            <person name="Palaniappan K."/>
            <person name="Land M."/>
            <person name="Hauser L."/>
            <person name="Brambilla E.M."/>
            <person name="Rohde M."/>
            <person name="Spring S."/>
            <person name="Gronow S."/>
            <person name="Goker M."/>
            <person name="Woyke T."/>
            <person name="Bristow J."/>
            <person name="Eisen J.A."/>
            <person name="Markowitz V."/>
            <person name="Hugenholtz P."/>
            <person name="Kyrpides N.C."/>
            <person name="Klenk H.P."/>
            <person name="Detter J.C."/>
        </authorList>
    </citation>
    <scope>NUCLEOTIDE SEQUENCE [LARGE SCALE GENOMIC DNA]</scope>
    <source>
        <strain evidence="3">ATCC BAA-1237 / DSM 17374 / SPN1</strain>
    </source>
</reference>
<keyword evidence="1" id="KW-1133">Transmembrane helix</keyword>
<feature type="transmembrane region" description="Helical" evidence="1">
    <location>
        <begin position="291"/>
        <end position="310"/>
    </location>
</feature>
<dbReference type="eggNOG" id="COG4769">
    <property type="taxonomic scope" value="Bacteria"/>
</dbReference>
<dbReference type="STRING" id="760011.Spico_0345"/>